<accession>A0A7W7BRA0</accession>
<dbReference type="RefSeq" id="WP_184217818.1">
    <property type="nucleotide sequence ID" value="NZ_JACHMD010000001.1"/>
</dbReference>
<dbReference type="PANTHER" id="PTHR30572">
    <property type="entry name" value="MEMBRANE COMPONENT OF TRANSPORTER-RELATED"/>
    <property type="match status" value="1"/>
</dbReference>
<gene>
    <name evidence="9" type="ORF">BKA24_002101</name>
</gene>
<comment type="subcellular location">
    <subcellularLocation>
        <location evidence="1">Cell membrane</location>
        <topology evidence="1">Multi-pass membrane protein</topology>
    </subcellularLocation>
</comment>
<keyword evidence="2" id="KW-1003">Cell membrane</keyword>
<feature type="transmembrane region" description="Helical" evidence="7">
    <location>
        <begin position="375"/>
        <end position="397"/>
    </location>
</feature>
<evidence type="ECO:0000256" key="5">
    <source>
        <dbReference type="ARBA" id="ARBA00023136"/>
    </source>
</evidence>
<dbReference type="EMBL" id="JACHMD010000001">
    <property type="protein sequence ID" value="MBB4667392.1"/>
    <property type="molecule type" value="Genomic_DNA"/>
</dbReference>
<comment type="caution">
    <text evidence="9">The sequence shown here is derived from an EMBL/GenBank/DDBJ whole genome shotgun (WGS) entry which is preliminary data.</text>
</comment>
<reference evidence="9 10" key="1">
    <citation type="submission" date="2020-08" db="EMBL/GenBank/DDBJ databases">
        <title>Sequencing the genomes of 1000 actinobacteria strains.</title>
        <authorList>
            <person name="Klenk H.-P."/>
        </authorList>
    </citation>
    <scope>NUCLEOTIDE SEQUENCE [LARGE SCALE GENOMIC DNA]</scope>
    <source>
        <strain evidence="9 10">DSM 24947</strain>
    </source>
</reference>
<feature type="transmembrane region" description="Helical" evidence="7">
    <location>
        <begin position="403"/>
        <end position="424"/>
    </location>
</feature>
<keyword evidence="5 7" id="KW-0472">Membrane</keyword>
<keyword evidence="10" id="KW-1185">Reference proteome</keyword>
<dbReference type="InterPro" id="IPR003838">
    <property type="entry name" value="ABC3_permease_C"/>
</dbReference>
<dbReference type="GO" id="GO:0005886">
    <property type="term" value="C:plasma membrane"/>
    <property type="evidence" value="ECO:0007669"/>
    <property type="project" value="UniProtKB-SubCell"/>
</dbReference>
<comment type="similarity">
    <text evidence="6">Belongs to the ABC-4 integral membrane protein family.</text>
</comment>
<evidence type="ECO:0000256" key="7">
    <source>
        <dbReference type="SAM" id="Phobius"/>
    </source>
</evidence>
<name>A0A7W7BRA0_9MICO</name>
<dbReference type="PANTHER" id="PTHR30572:SF4">
    <property type="entry name" value="ABC TRANSPORTER PERMEASE YTRF"/>
    <property type="match status" value="1"/>
</dbReference>
<dbReference type="InterPro" id="IPR050250">
    <property type="entry name" value="Macrolide_Exporter_MacB"/>
</dbReference>
<evidence type="ECO:0000256" key="2">
    <source>
        <dbReference type="ARBA" id="ARBA00022475"/>
    </source>
</evidence>
<sequence>MSARWSTVALIRRHLRARAAGGAALALLTLVLSLLAGLAPVALIQLGDATVRDRVDGLSATVRDVTSTTVGIPQVASSKPDATAEEVWAGFLAAGEQVRSTAAEPLPSLLSPVRAVARVEDMPLSVDPRTRLISFAFSPGYEDEIDLVDGRLPARPSSGGWWEIALSESTATQMEWTVGDTRTTETVDGDVEIALVGIFVPKNPDGDFWVHAPSILEPNVFDDGNAPREVTATGFANPAALADLAGFDTVASRTDAWFPVDASGVDAQNAEAAVAALRRLTSAGQVFGQSADGPGVLGVRFEAAMTAEIEQALGQQRSTLGVIAMLVAGPVGVSIAVLVLACRIVLEARRPALRLLSARGASDAQLRGLLATEGIVWAVLPAAAAIAVTAAVGLVTAGPATPLVAFLPAAAVGLAPVGILAALAPAAAERAARTDLGTRGSRSRLLLEGTVIALAAISLALLAVRGYTDGVDLLLAAVPLLLALAACVLTLRLYPLPLRRLLARARRSSEVSGFLGAARALREPTIGATPVLALVVGVSVAVSSGILLSVLDAGGEEASRARVGSDVRITGPLFTAAQLDDLRAVAGVSGVAGISGAETARLEMDGVDIATAVFVIESDAVREVQGDGPGLLPPGVALDTPTTDAVPIIASGAVADAIGDADVVRVDTTPVEVVGVTRGPSPTGSRDNWVAIDAGVADEVLGEDPSDRTVLLRLDAGASPADVSDAVRGVVSPSARIESVAQVDAETRSGPAVQGVRTALTVATAVAALLASFAIAMTLVLGSGPRRRVVALLRTLGAPRRVARDLVVWEVGPPATAALVAGAVFGALIPLVVMAAVDLRPFTGSTVAPAYTADAGILLLCVGGFLASAAALTAIALAVSRRTPTGSALRTVEEG</sequence>
<dbReference type="GO" id="GO:0022857">
    <property type="term" value="F:transmembrane transporter activity"/>
    <property type="evidence" value="ECO:0007669"/>
    <property type="project" value="TreeGrafter"/>
</dbReference>
<protein>
    <submittedName>
        <fullName evidence="9">Putative ABC transport system permease protein</fullName>
    </submittedName>
</protein>
<feature type="transmembrane region" description="Helical" evidence="7">
    <location>
        <begin position="857"/>
        <end position="880"/>
    </location>
</feature>
<organism evidence="9 10">
    <name type="scientific">Microbacterium marinum</name>
    <dbReference type="NCBI Taxonomy" id="421115"/>
    <lineage>
        <taxon>Bacteria</taxon>
        <taxon>Bacillati</taxon>
        <taxon>Actinomycetota</taxon>
        <taxon>Actinomycetes</taxon>
        <taxon>Micrococcales</taxon>
        <taxon>Microbacteriaceae</taxon>
        <taxon>Microbacterium</taxon>
    </lineage>
</organism>
<dbReference type="Proteomes" id="UP000573729">
    <property type="component" value="Unassembled WGS sequence"/>
</dbReference>
<evidence type="ECO:0000256" key="1">
    <source>
        <dbReference type="ARBA" id="ARBA00004651"/>
    </source>
</evidence>
<keyword evidence="4 7" id="KW-1133">Transmembrane helix</keyword>
<proteinExistence type="inferred from homology"/>
<feature type="transmembrane region" description="Helical" evidence="7">
    <location>
        <begin position="759"/>
        <end position="781"/>
    </location>
</feature>
<feature type="transmembrane region" description="Helical" evidence="7">
    <location>
        <begin position="817"/>
        <end position="837"/>
    </location>
</feature>
<evidence type="ECO:0000256" key="4">
    <source>
        <dbReference type="ARBA" id="ARBA00022989"/>
    </source>
</evidence>
<dbReference type="Pfam" id="PF02687">
    <property type="entry name" value="FtsX"/>
    <property type="match status" value="1"/>
</dbReference>
<keyword evidence="3 7" id="KW-0812">Transmembrane</keyword>
<feature type="transmembrane region" description="Helical" evidence="7">
    <location>
        <begin position="473"/>
        <end position="494"/>
    </location>
</feature>
<dbReference type="AlphaFoldDB" id="A0A7W7BRA0"/>
<evidence type="ECO:0000313" key="10">
    <source>
        <dbReference type="Proteomes" id="UP000573729"/>
    </source>
</evidence>
<evidence type="ECO:0000313" key="9">
    <source>
        <dbReference type="EMBL" id="MBB4667392.1"/>
    </source>
</evidence>
<feature type="domain" description="ABC3 transporter permease C-terminal" evidence="8">
    <location>
        <begin position="762"/>
        <end position="883"/>
    </location>
</feature>
<evidence type="ECO:0000256" key="3">
    <source>
        <dbReference type="ARBA" id="ARBA00022692"/>
    </source>
</evidence>
<evidence type="ECO:0000259" key="8">
    <source>
        <dbReference type="Pfam" id="PF02687"/>
    </source>
</evidence>
<evidence type="ECO:0000256" key="6">
    <source>
        <dbReference type="ARBA" id="ARBA00038076"/>
    </source>
</evidence>
<feature type="transmembrane region" description="Helical" evidence="7">
    <location>
        <begin position="445"/>
        <end position="467"/>
    </location>
</feature>
<feature type="transmembrane region" description="Helical" evidence="7">
    <location>
        <begin position="320"/>
        <end position="346"/>
    </location>
</feature>